<name>A0A485K7A5_9STRA</name>
<dbReference type="InterPro" id="IPR033116">
    <property type="entry name" value="TRYPSIN_SER"/>
</dbReference>
<evidence type="ECO:0000256" key="3">
    <source>
        <dbReference type="ARBA" id="ARBA00023026"/>
    </source>
</evidence>
<dbReference type="Proteomes" id="UP000332933">
    <property type="component" value="Unassembled WGS sequence"/>
</dbReference>
<dbReference type="OrthoDB" id="62471at2759"/>
<reference evidence="9" key="2">
    <citation type="submission" date="2019-06" db="EMBL/GenBank/DDBJ databases">
        <title>Genomics analysis of Aphanomyces spp. identifies a new class of oomycete effector associated with host adaptation.</title>
        <authorList>
            <person name="Gaulin E."/>
        </authorList>
    </citation>
    <scope>NUCLEOTIDE SEQUENCE</scope>
    <source>
        <strain evidence="9">CBS 578.67</strain>
    </source>
</reference>
<dbReference type="PANTHER" id="PTHR24276:SF98">
    <property type="entry name" value="FI18310P1-RELATED"/>
    <property type="match status" value="1"/>
</dbReference>
<dbReference type="PRINTS" id="PR00722">
    <property type="entry name" value="CHYMOTRYPSIN"/>
</dbReference>
<accession>A0A485K7A5</accession>
<dbReference type="PROSITE" id="PS50240">
    <property type="entry name" value="TRYPSIN_DOM"/>
    <property type="match status" value="1"/>
</dbReference>
<dbReference type="Gene3D" id="2.80.10.50">
    <property type="match status" value="2"/>
</dbReference>
<organism evidence="10 11">
    <name type="scientific">Aphanomyces stellatus</name>
    <dbReference type="NCBI Taxonomy" id="120398"/>
    <lineage>
        <taxon>Eukaryota</taxon>
        <taxon>Sar</taxon>
        <taxon>Stramenopiles</taxon>
        <taxon>Oomycota</taxon>
        <taxon>Saprolegniomycetes</taxon>
        <taxon>Saprolegniales</taxon>
        <taxon>Verrucalvaceae</taxon>
        <taxon>Aphanomyces</taxon>
    </lineage>
</organism>
<dbReference type="InterPro" id="IPR018114">
    <property type="entry name" value="TRYPSIN_HIS"/>
</dbReference>
<keyword evidence="6" id="KW-0378">Hydrolase</keyword>
<protein>
    <submittedName>
        <fullName evidence="10">Aste57867_976 protein</fullName>
    </submittedName>
</protein>
<dbReference type="EMBL" id="CAADRA010000065">
    <property type="protein sequence ID" value="VFT78198.1"/>
    <property type="molecule type" value="Genomic_DNA"/>
</dbReference>
<evidence type="ECO:0000256" key="6">
    <source>
        <dbReference type="RuleBase" id="RU363034"/>
    </source>
</evidence>
<dbReference type="PROSITE" id="PS00135">
    <property type="entry name" value="TRYPSIN_SER"/>
    <property type="match status" value="1"/>
</dbReference>
<proteinExistence type="inferred from homology"/>
<dbReference type="EMBL" id="VJMH01000065">
    <property type="protein sequence ID" value="KAF0719532.1"/>
    <property type="molecule type" value="Genomic_DNA"/>
</dbReference>
<dbReference type="CDD" id="cd00161">
    <property type="entry name" value="beta-trefoil_Ricin-like"/>
    <property type="match status" value="1"/>
</dbReference>
<dbReference type="SUPFAM" id="SSF50494">
    <property type="entry name" value="Trypsin-like serine proteases"/>
    <property type="match status" value="1"/>
</dbReference>
<dbReference type="InterPro" id="IPR050430">
    <property type="entry name" value="Peptidase_S1"/>
</dbReference>
<dbReference type="GO" id="GO:0004252">
    <property type="term" value="F:serine-type endopeptidase activity"/>
    <property type="evidence" value="ECO:0007669"/>
    <property type="project" value="InterPro"/>
</dbReference>
<dbReference type="SUPFAM" id="SSF50370">
    <property type="entry name" value="Ricin B-like lectins"/>
    <property type="match status" value="2"/>
</dbReference>
<evidence type="ECO:0000259" key="8">
    <source>
        <dbReference type="PROSITE" id="PS50240"/>
    </source>
</evidence>
<dbReference type="PROSITE" id="PS00134">
    <property type="entry name" value="TRYPSIN_HIS"/>
    <property type="match status" value="1"/>
</dbReference>
<evidence type="ECO:0000256" key="5">
    <source>
        <dbReference type="ARBA" id="ARBA00023180"/>
    </source>
</evidence>
<dbReference type="SMART" id="SM00458">
    <property type="entry name" value="RICIN"/>
    <property type="match status" value="2"/>
</dbReference>
<keyword evidence="11" id="KW-1185">Reference proteome</keyword>
<sequence length="538" mass="57249">MKSIRSLVSSLLLLPLAVNAHSQVIGGTEAGVGQSLYVANLWIPKPDGNVAACTGALIAPQLLLTAAHCFTNYSAAVNGTFMGFIGGHKIDGSAGEYYESSSFVQHPLYKNNPSKNNYDFALVNLVQPSRFTPVALSFEPLAVGASVTVRGFGVSDPSNPNGPTSTVLNQLDMVVRSDSDPNCLIQGTTGVDPSVVCVQAAAAGAGHSTCHGDSGGPFTTLNKDTMRESLVAIVLGGSPDCSGNRDWASRVAAARTFIQPYLDKAVVTNPVVLFANNNLFVTAISSQLNSVVTVATTQNGANAGINQLWRYNYATQAMSLYGSGLCVDAPIDQNGGVVRLSGCDAAIASQRWAYDSMTKQLRHVTNPSFCMDTDFGQTKTLRLWPCLNPSLPTTTTNQQLSLITSGVQFACRGKRLAAVAAVSNGAVAYTDPNQPNQAWTIDTGRQWVTLAYTNICLDAYEPKNGGVVHLWTCDAGNANQRWIYDTTTQQLKHATHAGFCLDFGSGNPPQLWTCLDKASPWYAQYGANQLIQAVFVNI</sequence>
<keyword evidence="4" id="KW-1015">Disulfide bond</keyword>
<dbReference type="PROSITE" id="PS50231">
    <property type="entry name" value="RICIN_B_LECTIN"/>
    <property type="match status" value="1"/>
</dbReference>
<evidence type="ECO:0000313" key="10">
    <source>
        <dbReference type="EMBL" id="VFT78198.1"/>
    </source>
</evidence>
<keyword evidence="2 7" id="KW-0732">Signal</keyword>
<evidence type="ECO:0000313" key="11">
    <source>
        <dbReference type="Proteomes" id="UP000332933"/>
    </source>
</evidence>
<dbReference type="InterPro" id="IPR001254">
    <property type="entry name" value="Trypsin_dom"/>
</dbReference>
<evidence type="ECO:0000256" key="7">
    <source>
        <dbReference type="SAM" id="SignalP"/>
    </source>
</evidence>
<keyword evidence="3" id="KW-0843">Virulence</keyword>
<comment type="similarity">
    <text evidence="1">Belongs to the peptidase S1 family.</text>
</comment>
<dbReference type="PANTHER" id="PTHR24276">
    <property type="entry name" value="POLYSERASE-RELATED"/>
    <property type="match status" value="1"/>
</dbReference>
<feature type="chain" id="PRO_5033825992" evidence="7">
    <location>
        <begin position="23"/>
        <end position="538"/>
    </location>
</feature>
<gene>
    <name evidence="10" type="primary">Aste57867_976</name>
    <name evidence="9" type="ORF">As57867_000975</name>
    <name evidence="10" type="ORF">ASTE57867_976</name>
</gene>
<feature type="signal peptide" evidence="7">
    <location>
        <begin position="1"/>
        <end position="22"/>
    </location>
</feature>
<dbReference type="Pfam" id="PF00089">
    <property type="entry name" value="Trypsin"/>
    <property type="match status" value="1"/>
</dbReference>
<dbReference type="Pfam" id="PF00652">
    <property type="entry name" value="Ricin_B_lectin"/>
    <property type="match status" value="2"/>
</dbReference>
<keyword evidence="5" id="KW-0325">Glycoprotein</keyword>
<dbReference type="AlphaFoldDB" id="A0A485K7A5"/>
<evidence type="ECO:0000256" key="4">
    <source>
        <dbReference type="ARBA" id="ARBA00023157"/>
    </source>
</evidence>
<evidence type="ECO:0000256" key="2">
    <source>
        <dbReference type="ARBA" id="ARBA00022729"/>
    </source>
</evidence>
<dbReference type="GO" id="GO:0006508">
    <property type="term" value="P:proteolysis"/>
    <property type="evidence" value="ECO:0007669"/>
    <property type="project" value="UniProtKB-KW"/>
</dbReference>
<dbReference type="Gene3D" id="2.40.10.10">
    <property type="entry name" value="Trypsin-like serine proteases"/>
    <property type="match status" value="1"/>
</dbReference>
<dbReference type="InterPro" id="IPR001314">
    <property type="entry name" value="Peptidase_S1A"/>
</dbReference>
<keyword evidence="6" id="KW-0720">Serine protease</keyword>
<dbReference type="InterPro" id="IPR035992">
    <property type="entry name" value="Ricin_B-like_lectins"/>
</dbReference>
<dbReference type="InterPro" id="IPR043504">
    <property type="entry name" value="Peptidase_S1_PA_chymotrypsin"/>
</dbReference>
<dbReference type="InterPro" id="IPR000772">
    <property type="entry name" value="Ricin_B_lectin"/>
</dbReference>
<evidence type="ECO:0000256" key="1">
    <source>
        <dbReference type="ARBA" id="ARBA00007664"/>
    </source>
</evidence>
<feature type="domain" description="Peptidase S1" evidence="8">
    <location>
        <begin position="24"/>
        <end position="267"/>
    </location>
</feature>
<dbReference type="InterPro" id="IPR009003">
    <property type="entry name" value="Peptidase_S1_PA"/>
</dbReference>
<evidence type="ECO:0000313" key="9">
    <source>
        <dbReference type="EMBL" id="KAF0719532.1"/>
    </source>
</evidence>
<reference evidence="10 11" key="1">
    <citation type="submission" date="2019-03" db="EMBL/GenBank/DDBJ databases">
        <authorList>
            <person name="Gaulin E."/>
            <person name="Dumas B."/>
        </authorList>
    </citation>
    <scope>NUCLEOTIDE SEQUENCE [LARGE SCALE GENOMIC DNA]</scope>
    <source>
        <strain evidence="10">CBS 568.67</strain>
    </source>
</reference>
<keyword evidence="6" id="KW-0645">Protease</keyword>
<dbReference type="SMART" id="SM00020">
    <property type="entry name" value="Tryp_SPc"/>
    <property type="match status" value="1"/>
</dbReference>